<dbReference type="InterPro" id="IPR058625">
    <property type="entry name" value="MdtA-like_BSH"/>
</dbReference>
<dbReference type="PANTHER" id="PTHR30438:SF1">
    <property type="entry name" value="36 KDA ANTIGEN"/>
    <property type="match status" value="1"/>
</dbReference>
<reference evidence="3" key="1">
    <citation type="submission" date="2016-04" db="EMBL/GenBank/DDBJ databases">
        <authorList>
            <person name="Evans L.H."/>
            <person name="Alamgir A."/>
            <person name="Owens N."/>
            <person name="Weber N.D."/>
            <person name="Virtaneva K."/>
            <person name="Barbian K."/>
            <person name="Babar A."/>
            <person name="Rosenke K."/>
        </authorList>
    </citation>
    <scope>NUCLEOTIDE SEQUENCE</scope>
    <source>
        <strain evidence="3">86-2</strain>
    </source>
</reference>
<dbReference type="Gene3D" id="2.40.30.170">
    <property type="match status" value="1"/>
</dbReference>
<dbReference type="RefSeq" id="WP_296949491.1">
    <property type="nucleotide sequence ID" value="NZ_LT599021.1"/>
</dbReference>
<dbReference type="PANTHER" id="PTHR30438">
    <property type="entry name" value="36 KDA ANTIGEN-RELATED"/>
    <property type="match status" value="1"/>
</dbReference>
<sequence>MDTENKKTGSKLIPILIFAAVIILVGLYGFFFLNQEDNIIQGEADVTEVRISSKVPGRIAKYMVDEGSYVKKGDTLAILSIPDIDAKLAQANAAQQGAAAQNQKAIKGARVEQIQGAYEMWQKAKVGTDIAQKSYKRVQNLFDKGVVTAQKRDEAEAQYNASVATEKAAKSQYEMAVNGAEKEDKEAAFALLERAKGAVAEVSSYISESYLISPIDGKVTEKFPNEGELVGTGAPIMNVAKLDDKWGSFNIREDHLKNYKDIGKTFKAYVPALDQEVEMTVYYVKDLGSYAAWKATKTTGQYDRKTFEVKARFNDKAIDVLPGMSLIIKE</sequence>
<feature type="transmembrane region" description="Helical" evidence="1">
    <location>
        <begin position="12"/>
        <end position="33"/>
    </location>
</feature>
<dbReference type="EMBL" id="FLUL01000001">
    <property type="protein sequence ID" value="SBW01040.1"/>
    <property type="molecule type" value="Genomic_DNA"/>
</dbReference>
<evidence type="ECO:0000313" key="3">
    <source>
        <dbReference type="EMBL" id="SBW01040.1"/>
    </source>
</evidence>
<name>A0A212JNR5_9BACT</name>
<evidence type="ECO:0000259" key="2">
    <source>
        <dbReference type="Pfam" id="PF25917"/>
    </source>
</evidence>
<keyword evidence="1" id="KW-0812">Transmembrane</keyword>
<dbReference type="AlphaFoldDB" id="A0A212JNR5"/>
<evidence type="ECO:0000256" key="1">
    <source>
        <dbReference type="SAM" id="Phobius"/>
    </source>
</evidence>
<organism evidence="3">
    <name type="scientific">uncultured Dysgonomonas sp</name>
    <dbReference type="NCBI Taxonomy" id="206096"/>
    <lineage>
        <taxon>Bacteria</taxon>
        <taxon>Pseudomonadati</taxon>
        <taxon>Bacteroidota</taxon>
        <taxon>Bacteroidia</taxon>
        <taxon>Bacteroidales</taxon>
        <taxon>Dysgonomonadaceae</taxon>
        <taxon>Dysgonomonas</taxon>
        <taxon>environmental samples</taxon>
    </lineage>
</organism>
<gene>
    <name evidence="3" type="ORF">KL86DYS2_11957</name>
</gene>
<accession>A0A212JNR5</accession>
<keyword evidence="1" id="KW-0472">Membrane</keyword>
<dbReference type="SUPFAM" id="SSF111369">
    <property type="entry name" value="HlyD-like secretion proteins"/>
    <property type="match status" value="2"/>
</dbReference>
<dbReference type="Pfam" id="PF25917">
    <property type="entry name" value="BSH_RND"/>
    <property type="match status" value="1"/>
</dbReference>
<dbReference type="Gene3D" id="1.10.287.470">
    <property type="entry name" value="Helix hairpin bin"/>
    <property type="match status" value="1"/>
</dbReference>
<dbReference type="Gene3D" id="2.40.50.100">
    <property type="match status" value="1"/>
</dbReference>
<feature type="domain" description="Multidrug resistance protein MdtA-like barrel-sandwich hybrid" evidence="2">
    <location>
        <begin position="48"/>
        <end position="239"/>
    </location>
</feature>
<proteinExistence type="predicted"/>
<keyword evidence="1" id="KW-1133">Transmembrane helix</keyword>
<protein>
    <recommendedName>
        <fullName evidence="2">Multidrug resistance protein MdtA-like barrel-sandwich hybrid domain-containing protein</fullName>
    </recommendedName>
</protein>